<keyword evidence="3 8" id="KW-0812">Transmembrane</keyword>
<proteinExistence type="inferred from homology"/>
<dbReference type="GeneID" id="110492368"/>
<dbReference type="InterPro" id="IPR009038">
    <property type="entry name" value="GOLD_dom"/>
</dbReference>
<dbReference type="OrthoDB" id="10037706at2759"/>
<accession>A0A8C7TK56</accession>
<evidence type="ECO:0000256" key="8">
    <source>
        <dbReference type="RuleBase" id="RU003827"/>
    </source>
</evidence>
<evidence type="ECO:0000313" key="11">
    <source>
        <dbReference type="Ensembl" id="ENSOMYP00000082961.1"/>
    </source>
</evidence>
<dbReference type="Ensembl" id="ENSOMYT00000090368.2">
    <property type="protein sequence ID" value="ENSOMYP00000082961.1"/>
    <property type="gene ID" value="ENSOMYG00000038260.2"/>
</dbReference>
<evidence type="ECO:0000256" key="2">
    <source>
        <dbReference type="ARBA" id="ARBA00007104"/>
    </source>
</evidence>
<dbReference type="AlphaFoldDB" id="A0A8C7TK56"/>
<evidence type="ECO:0000256" key="9">
    <source>
        <dbReference type="SAM" id="SignalP"/>
    </source>
</evidence>
<evidence type="ECO:0000256" key="5">
    <source>
        <dbReference type="ARBA" id="ARBA00022824"/>
    </source>
</evidence>
<evidence type="ECO:0000256" key="7">
    <source>
        <dbReference type="ARBA" id="ARBA00023136"/>
    </source>
</evidence>
<comment type="similarity">
    <text evidence="2 8">Belongs to the EMP24/GP25L family.</text>
</comment>
<dbReference type="Proteomes" id="UP000694395">
    <property type="component" value="Chromosome 2"/>
</dbReference>
<evidence type="ECO:0000256" key="4">
    <source>
        <dbReference type="ARBA" id="ARBA00022729"/>
    </source>
</evidence>
<reference evidence="11" key="2">
    <citation type="submission" date="2025-08" db="UniProtKB">
        <authorList>
            <consortium name="Ensembl"/>
        </authorList>
    </citation>
    <scope>IDENTIFICATION</scope>
</reference>
<evidence type="ECO:0000256" key="3">
    <source>
        <dbReference type="ARBA" id="ARBA00022692"/>
    </source>
</evidence>
<dbReference type="PANTHER" id="PTHR22811">
    <property type="entry name" value="TRANSMEMBRANE EMP24 DOMAIN-CONTAINING PROTEIN"/>
    <property type="match status" value="1"/>
</dbReference>
<dbReference type="RefSeq" id="XP_021422302.1">
    <property type="nucleotide sequence ID" value="XM_021566627.2"/>
</dbReference>
<keyword evidence="12" id="KW-1185">Reference proteome</keyword>
<reference evidence="11" key="1">
    <citation type="submission" date="2020-07" db="EMBL/GenBank/DDBJ databases">
        <title>A long reads based de novo assembly of the rainbow trout Arlee double haploid line genome.</title>
        <authorList>
            <person name="Gao G."/>
            <person name="Palti Y."/>
        </authorList>
    </citation>
    <scope>NUCLEOTIDE SEQUENCE [LARGE SCALE GENOMIC DNA]</scope>
</reference>
<keyword evidence="5" id="KW-0256">Endoplasmic reticulum</keyword>
<reference evidence="11" key="3">
    <citation type="submission" date="2025-09" db="UniProtKB">
        <authorList>
            <consortium name="Ensembl"/>
        </authorList>
    </citation>
    <scope>IDENTIFICATION</scope>
</reference>
<dbReference type="KEGG" id="omy:110492368"/>
<dbReference type="SMART" id="SM01190">
    <property type="entry name" value="EMP24_GP25L"/>
    <property type="match status" value="1"/>
</dbReference>
<organism evidence="11 12">
    <name type="scientific">Oncorhynchus mykiss</name>
    <name type="common">Rainbow trout</name>
    <name type="synonym">Salmo gairdneri</name>
    <dbReference type="NCBI Taxonomy" id="8022"/>
    <lineage>
        <taxon>Eukaryota</taxon>
        <taxon>Metazoa</taxon>
        <taxon>Chordata</taxon>
        <taxon>Craniata</taxon>
        <taxon>Vertebrata</taxon>
        <taxon>Euteleostomi</taxon>
        <taxon>Actinopterygii</taxon>
        <taxon>Neopterygii</taxon>
        <taxon>Teleostei</taxon>
        <taxon>Protacanthopterygii</taxon>
        <taxon>Salmoniformes</taxon>
        <taxon>Salmonidae</taxon>
        <taxon>Salmoninae</taxon>
        <taxon>Oncorhynchus</taxon>
    </lineage>
</organism>
<dbReference type="InterPro" id="IPR015720">
    <property type="entry name" value="Emp24-like"/>
</dbReference>
<feature type="chain" id="PRO_5033999279" description="GOLD domain-containing protein" evidence="9">
    <location>
        <begin position="25"/>
        <end position="247"/>
    </location>
</feature>
<protein>
    <recommendedName>
        <fullName evidence="10">GOLD domain-containing protein</fullName>
    </recommendedName>
</protein>
<evidence type="ECO:0000256" key="6">
    <source>
        <dbReference type="ARBA" id="ARBA00022989"/>
    </source>
</evidence>
<evidence type="ECO:0000313" key="12">
    <source>
        <dbReference type="Proteomes" id="UP000694395"/>
    </source>
</evidence>
<keyword evidence="7" id="KW-0472">Membrane</keyword>
<dbReference type="GO" id="GO:0005789">
    <property type="term" value="C:endoplasmic reticulum membrane"/>
    <property type="evidence" value="ECO:0007669"/>
    <property type="project" value="UniProtKB-SubCell"/>
</dbReference>
<evidence type="ECO:0000259" key="10">
    <source>
        <dbReference type="PROSITE" id="PS50866"/>
    </source>
</evidence>
<comment type="subcellular location">
    <subcellularLocation>
        <location evidence="1">Endoplasmic reticulum membrane</location>
        <topology evidence="1">Single-pass type I membrane protein</topology>
    </subcellularLocation>
    <subcellularLocation>
        <location evidence="8">Membrane</location>
        <topology evidence="8">Single-pass type I membrane protein</topology>
    </subcellularLocation>
</comment>
<dbReference type="GeneTree" id="ENSGT00390000010961"/>
<dbReference type="Pfam" id="PF01105">
    <property type="entry name" value="EMP24_GP25L"/>
    <property type="match status" value="1"/>
</dbReference>
<keyword evidence="6" id="KW-1133">Transmembrane helix</keyword>
<dbReference type="PROSITE" id="PS50866">
    <property type="entry name" value="GOLD"/>
    <property type="match status" value="1"/>
</dbReference>
<sequence>MQTMHVEVWYSVLVILLMGHGGGGQKTEPRLGLKDHNLFRGSDRYAFAIVVPASGLECFWHFAHQSGNFYLTYMVQWVTGLASDNHLYVTVISPEGALMASTDDTIGEINFQTEVTGFYQMCLGNYKNHFGGVRVFLNFGVYYEGAEEMQRETKEGEKVLNNTLSNIEESTNKIQGHILHMWRHYNYARMRRGADHYLLLFNHNYVTWWSAVQSVVIIMPVYIMVAEEANGKSIEKKTASRDPTSSQ</sequence>
<name>A0A8C7TK56_ONCMY</name>
<keyword evidence="4 9" id="KW-0732">Signal</keyword>
<feature type="signal peptide" evidence="9">
    <location>
        <begin position="1"/>
        <end position="24"/>
    </location>
</feature>
<evidence type="ECO:0000256" key="1">
    <source>
        <dbReference type="ARBA" id="ARBA00004115"/>
    </source>
</evidence>
<feature type="domain" description="GOLD" evidence="10">
    <location>
        <begin position="56"/>
        <end position="141"/>
    </location>
</feature>